<dbReference type="RefSeq" id="WP_055575851.1">
    <property type="nucleotide sequence ID" value="NZ_LKTM01000001.1"/>
</dbReference>
<feature type="transmembrane region" description="Helical" evidence="1">
    <location>
        <begin position="168"/>
        <end position="186"/>
    </location>
</feature>
<comment type="caution">
    <text evidence="2">The sequence shown here is derived from an EMBL/GenBank/DDBJ whole genome shotgun (WGS) entry which is preliminary data.</text>
</comment>
<proteinExistence type="predicted"/>
<feature type="transmembrane region" description="Helical" evidence="1">
    <location>
        <begin position="82"/>
        <end position="101"/>
    </location>
</feature>
<dbReference type="OrthoDB" id="5191116at2"/>
<feature type="transmembrane region" description="Helical" evidence="1">
    <location>
        <begin position="52"/>
        <end position="75"/>
    </location>
</feature>
<feature type="transmembrane region" description="Helical" evidence="1">
    <location>
        <begin position="9"/>
        <end position="32"/>
    </location>
</feature>
<evidence type="ECO:0000313" key="2">
    <source>
        <dbReference type="EMBL" id="KQH81093.1"/>
    </source>
</evidence>
<reference evidence="2 3" key="1">
    <citation type="submission" date="2015-10" db="EMBL/GenBank/DDBJ databases">
        <title>Mycobacterium gordonae draft genome assembly.</title>
        <authorList>
            <person name="Ustinova V."/>
            <person name="Smirnova T."/>
            <person name="Blagodatskikh K."/>
            <person name="Varlamov D."/>
            <person name="Larionova E."/>
            <person name="Chernousova L."/>
        </authorList>
    </citation>
    <scope>NUCLEOTIDE SEQUENCE [LARGE SCALE GENOMIC DNA]</scope>
    <source>
        <strain evidence="2 3">CTRI 14-8773</strain>
    </source>
</reference>
<gene>
    <name evidence="2" type="ORF">AO501_05655</name>
</gene>
<dbReference type="Pfam" id="PF06197">
    <property type="entry name" value="DUF998"/>
    <property type="match status" value="1"/>
</dbReference>
<dbReference type="Proteomes" id="UP000051677">
    <property type="component" value="Unassembled WGS sequence"/>
</dbReference>
<evidence type="ECO:0000313" key="3">
    <source>
        <dbReference type="Proteomes" id="UP000051677"/>
    </source>
</evidence>
<feature type="transmembrane region" description="Helical" evidence="1">
    <location>
        <begin position="137"/>
        <end position="156"/>
    </location>
</feature>
<sequence>MTRRTAGSILWVVGVAGYLTLEAFAAAAYLPAYSYARNYISDLGREGPRAPLMHAAFCLQGAMFLLGTLLIVGVPVGRRCRLFLALVSANAVGNILVGTVPSGPIHLAGAALALVGGNAAILAGSALLAAPPRWYRTVSTVIAALGFLCLVLLVAGSPALPVGVWERGSAYSIFLWQLLTAALLLRRRDDATLTCR</sequence>
<keyword evidence="1" id="KW-0472">Membrane</keyword>
<feature type="transmembrane region" description="Helical" evidence="1">
    <location>
        <begin position="107"/>
        <end position="130"/>
    </location>
</feature>
<accession>A0A0Q2QMN9</accession>
<protein>
    <recommendedName>
        <fullName evidence="4">DUF998 domain-containing protein</fullName>
    </recommendedName>
</protein>
<name>A0A0Q2QMN9_MYCGO</name>
<dbReference type="STRING" id="1778.A9W97_28130"/>
<dbReference type="InterPro" id="IPR009339">
    <property type="entry name" value="DUF998"/>
</dbReference>
<keyword evidence="1" id="KW-1133">Transmembrane helix</keyword>
<evidence type="ECO:0000256" key="1">
    <source>
        <dbReference type="SAM" id="Phobius"/>
    </source>
</evidence>
<keyword evidence="1" id="KW-0812">Transmembrane</keyword>
<dbReference type="AlphaFoldDB" id="A0A0Q2QMN9"/>
<dbReference type="EMBL" id="LKTM01000001">
    <property type="protein sequence ID" value="KQH81093.1"/>
    <property type="molecule type" value="Genomic_DNA"/>
</dbReference>
<organism evidence="2 3">
    <name type="scientific">Mycobacterium gordonae</name>
    <dbReference type="NCBI Taxonomy" id="1778"/>
    <lineage>
        <taxon>Bacteria</taxon>
        <taxon>Bacillati</taxon>
        <taxon>Actinomycetota</taxon>
        <taxon>Actinomycetes</taxon>
        <taxon>Mycobacteriales</taxon>
        <taxon>Mycobacteriaceae</taxon>
        <taxon>Mycobacterium</taxon>
    </lineage>
</organism>
<evidence type="ECO:0008006" key="4">
    <source>
        <dbReference type="Google" id="ProtNLM"/>
    </source>
</evidence>